<reference evidence="4 5" key="1">
    <citation type="submission" date="2016-06" db="EMBL/GenBank/DDBJ databases">
        <authorList>
            <person name="Rodrigo-Torres L."/>
            <person name="Arahal D.R."/>
        </authorList>
    </citation>
    <scope>NUCLEOTIDE SEQUENCE [LARGE SCALE GENOMIC DNA]</scope>
    <source>
        <strain evidence="4 5">CECT 5116</strain>
    </source>
</reference>
<accession>A0A1C3JUN1</accession>
<proteinExistence type="predicted"/>
<keyword evidence="2" id="KW-1133">Transmembrane helix</keyword>
<evidence type="ECO:0000256" key="1">
    <source>
        <dbReference type="SAM" id="Coils"/>
    </source>
</evidence>
<reference evidence="3" key="2">
    <citation type="submission" date="2016-06" db="EMBL/GenBank/DDBJ databases">
        <authorList>
            <person name="Kjaerup R.B."/>
            <person name="Dalgaard T.S."/>
            <person name="Juul-Madsen H.R."/>
        </authorList>
    </citation>
    <scope>NUCLEOTIDE SEQUENCE [LARGE SCALE GENOMIC DNA]</scope>
    <source>
        <strain evidence="3">CECT 5115</strain>
    </source>
</reference>
<feature type="transmembrane region" description="Helical" evidence="2">
    <location>
        <begin position="6"/>
        <end position="25"/>
    </location>
</feature>
<evidence type="ECO:0000313" key="5">
    <source>
        <dbReference type="Proteomes" id="UP000092840"/>
    </source>
</evidence>
<protein>
    <submittedName>
        <fullName evidence="3">Uncharacterized protein</fullName>
    </submittedName>
</protein>
<dbReference type="EMBL" id="FLRB01000013">
    <property type="protein sequence ID" value="SBT21725.1"/>
    <property type="molecule type" value="Genomic_DNA"/>
</dbReference>
<keyword evidence="1" id="KW-0175">Coiled coil</keyword>
<dbReference type="Proteomes" id="UP000092871">
    <property type="component" value="Unassembled WGS sequence"/>
</dbReference>
<feature type="coiled-coil region" evidence="1">
    <location>
        <begin position="254"/>
        <end position="345"/>
    </location>
</feature>
<evidence type="ECO:0000313" key="4">
    <source>
        <dbReference type="EMBL" id="SBT21725.1"/>
    </source>
</evidence>
<organism evidence="3">
    <name type="scientific">Marinomonas gallaica</name>
    <dbReference type="NCBI Taxonomy" id="1806667"/>
    <lineage>
        <taxon>Bacteria</taxon>
        <taxon>Pseudomonadati</taxon>
        <taxon>Pseudomonadota</taxon>
        <taxon>Gammaproteobacteria</taxon>
        <taxon>Oceanospirillales</taxon>
        <taxon>Oceanospirillaceae</taxon>
        <taxon>Marinomonas</taxon>
    </lineage>
</organism>
<sequence>MEKWILWLLLEAATIMTVASLWFIWRSIELRKKLDQERDNESPELDASSSQNLSGSKAQNLEQELPFKAFAQELERQANIAADTLKDLRSSDDLDTVTRFKVWGTLLKAERAILLNDQSNEPKPILIRFMASIISSLEQIKHKKINKNSLTQSLKDIDEEFNQASELLISKEILLANQKELHQELHKSIERSEQKLKKLGVKHTELQRLQLELKKQHDQVSKLEQHFDYDDQYYTGNTDNIQSDAPQHQSTKHLHKLERLSKRQQAIIENLQAQLNDTSDDQEDKKEQVQKMALERMERISSESNSLIGQLQSELDSANLSITTLKENISEKDRLLQEIDRKLSEIEGSAYTEFQSINSNKRDALESLLGDFVLFKEDNDTNTFEAQELEARKLEQVLKESETCVQLLAQELERAEAENASLRIDVEQRVQEAQSHLGSNNIPNQLAELGALREENRDLISQIQQMKDNLMNEISSSNEKTLRKEYNKKSLEMDRLQLAYSDLEKKYLGTLR</sequence>
<name>A0A1C3JUN1_9GAMM</name>
<dbReference type="Proteomes" id="UP000092840">
    <property type="component" value="Unassembled WGS sequence"/>
</dbReference>
<dbReference type="OrthoDB" id="6094357at2"/>
<keyword evidence="5" id="KW-1185">Reference proteome</keyword>
<keyword evidence="2" id="KW-0472">Membrane</keyword>
<dbReference type="RefSeq" id="WP_067037816.1">
    <property type="nucleotide sequence ID" value="NZ_FLRA01000023.1"/>
</dbReference>
<dbReference type="EMBL" id="FLRA01000023">
    <property type="protein sequence ID" value="SBT18770.1"/>
    <property type="molecule type" value="Genomic_DNA"/>
</dbReference>
<evidence type="ECO:0000256" key="2">
    <source>
        <dbReference type="SAM" id="Phobius"/>
    </source>
</evidence>
<evidence type="ECO:0000313" key="3">
    <source>
        <dbReference type="EMBL" id="SBT18770.1"/>
    </source>
</evidence>
<feature type="coiled-coil region" evidence="1">
    <location>
        <begin position="175"/>
        <end position="226"/>
    </location>
</feature>
<feature type="coiled-coil region" evidence="1">
    <location>
        <begin position="398"/>
        <end position="506"/>
    </location>
</feature>
<keyword evidence="2" id="KW-0812">Transmembrane</keyword>
<dbReference type="AlphaFoldDB" id="A0A1C3JUN1"/>
<gene>
    <name evidence="3" type="ORF">MGA5115_02919</name>
    <name evidence="4" type="ORF">MGA5116_02323</name>
</gene>